<feature type="region of interest" description="Disordered" evidence="1">
    <location>
        <begin position="249"/>
        <end position="278"/>
    </location>
</feature>
<feature type="region of interest" description="Disordered" evidence="1">
    <location>
        <begin position="659"/>
        <end position="687"/>
    </location>
</feature>
<keyword evidence="3" id="KW-1185">Reference proteome</keyword>
<sequence>MRESRPTTDAADFSSPPVLPGTSSGNAELPVRDVFTAAPDTEHAEQPVFAATPTIANRTCRAGRGGLSSGRNGASMDDELSGGGLRLAHPFPQTTRRIDDLGNCPSQDEGRGDNLRAPPAEAGAAVLNRYTTPLDLLGRFPSFLRTSSVDSSLLCRHGRIVACLSGHTREVLGARLTWRCSRPLAPEPQELGWAGLPPEPRSALLSALVNEGKPPSVEQRHRLLRSQNEIELELHVNFNVQVMPSVPPATSMGTVSTDDYNETVNDKDALSTDEYTTPATKKSRLDFEDKAGSEAYHKDSIDDDCDDSDSVEDDDDSLDVSTHFANEFPSTSDAKKAEDAGYTDYYFPKTRIKLWLVYETPVDSIMSLIARIHAAAADVQDPQNVITATEDSMFSRCRLCIREGGHQLYQFLELRDQLLHGINCKRGCESDHLVYIVVHSPSRALSSELGQQRGLSVTSRVSERVLSQRIETRYRESEIVQSYSGSERKAQMEKELFVHSRSARLKSREGSFNQPQQVALAIFGTFETFTYTGNVLMPSHVAENGFSRLLSLKIYEPDSCKTMVEEFTGVCYSFASNNVIIESPVQIPQFQRYDGNTALPRKRDIFTNQEEVQCVSGTMRTQPPITAQRNLQTTYEEMLSDLKSIKSWYGKFKNTGSVADLPGTGRPSTSAERVQSARKKSRHLQIR</sequence>
<evidence type="ECO:0000313" key="3">
    <source>
        <dbReference type="Proteomes" id="UP001159363"/>
    </source>
</evidence>
<protein>
    <submittedName>
        <fullName evidence="2">Uncharacterized protein</fullName>
    </submittedName>
</protein>
<organism evidence="2 3">
    <name type="scientific">Dryococelus australis</name>
    <dbReference type="NCBI Taxonomy" id="614101"/>
    <lineage>
        <taxon>Eukaryota</taxon>
        <taxon>Metazoa</taxon>
        <taxon>Ecdysozoa</taxon>
        <taxon>Arthropoda</taxon>
        <taxon>Hexapoda</taxon>
        <taxon>Insecta</taxon>
        <taxon>Pterygota</taxon>
        <taxon>Neoptera</taxon>
        <taxon>Polyneoptera</taxon>
        <taxon>Phasmatodea</taxon>
        <taxon>Verophasmatodea</taxon>
        <taxon>Anareolatae</taxon>
        <taxon>Phasmatidae</taxon>
        <taxon>Eurycanthinae</taxon>
        <taxon>Dryococelus</taxon>
    </lineage>
</organism>
<proteinExistence type="predicted"/>
<evidence type="ECO:0000313" key="2">
    <source>
        <dbReference type="EMBL" id="KAJ8897151.1"/>
    </source>
</evidence>
<reference evidence="2 3" key="1">
    <citation type="submission" date="2023-02" db="EMBL/GenBank/DDBJ databases">
        <title>LHISI_Scaffold_Assembly.</title>
        <authorList>
            <person name="Stuart O.P."/>
            <person name="Cleave R."/>
            <person name="Magrath M.J.L."/>
            <person name="Mikheyev A.S."/>
        </authorList>
    </citation>
    <scope>NUCLEOTIDE SEQUENCE [LARGE SCALE GENOMIC DNA]</scope>
    <source>
        <strain evidence="2">Daus_M_001</strain>
        <tissue evidence="2">Leg muscle</tissue>
    </source>
</reference>
<feature type="compositionally biased region" description="Basic residues" evidence="1">
    <location>
        <begin position="676"/>
        <end position="687"/>
    </location>
</feature>
<feature type="compositionally biased region" description="Acidic residues" evidence="1">
    <location>
        <begin position="301"/>
        <end position="318"/>
    </location>
</feature>
<dbReference type="Proteomes" id="UP001159363">
    <property type="component" value="Chromosome 1"/>
</dbReference>
<feature type="region of interest" description="Disordered" evidence="1">
    <location>
        <begin position="297"/>
        <end position="324"/>
    </location>
</feature>
<evidence type="ECO:0000256" key="1">
    <source>
        <dbReference type="SAM" id="MobiDB-lite"/>
    </source>
</evidence>
<comment type="caution">
    <text evidence="2">The sequence shown here is derived from an EMBL/GenBank/DDBJ whole genome shotgun (WGS) entry which is preliminary data.</text>
</comment>
<accession>A0ABQ9IKC8</accession>
<feature type="region of interest" description="Disordered" evidence="1">
    <location>
        <begin position="61"/>
        <end position="118"/>
    </location>
</feature>
<dbReference type="EMBL" id="JARBHB010000001">
    <property type="protein sequence ID" value="KAJ8897151.1"/>
    <property type="molecule type" value="Genomic_DNA"/>
</dbReference>
<name>A0ABQ9IKC8_9NEOP</name>
<gene>
    <name evidence="2" type="ORF">PR048_002497</name>
</gene>
<feature type="region of interest" description="Disordered" evidence="1">
    <location>
        <begin position="1"/>
        <end position="30"/>
    </location>
</feature>